<dbReference type="PANTHER" id="PTHR11993:SF10">
    <property type="entry name" value="NADH DEHYDROGENASE [UBIQUINONE] IRON-SULFUR PROTEIN 2, MITOCHONDRIAL"/>
    <property type="match status" value="1"/>
</dbReference>
<keyword evidence="1" id="KW-0520">NAD</keyword>
<accession>A0A7W8DGT7</accession>
<comment type="similarity">
    <text evidence="1">Belongs to the complex I 49 kDa subunit family.</text>
</comment>
<dbReference type="GO" id="GO:0051287">
    <property type="term" value="F:NAD binding"/>
    <property type="evidence" value="ECO:0007669"/>
    <property type="project" value="InterPro"/>
</dbReference>
<reference evidence="3 4" key="1">
    <citation type="submission" date="2020-08" db="EMBL/GenBank/DDBJ databases">
        <title>Genomic Encyclopedia of Type Strains, Phase IV (KMG-IV): sequencing the most valuable type-strain genomes for metagenomic binning, comparative biology and taxonomic classification.</title>
        <authorList>
            <person name="Goeker M."/>
        </authorList>
    </citation>
    <scope>NUCLEOTIDE SEQUENCE [LARGE SCALE GENOMIC DNA]</scope>
    <source>
        <strain evidence="3 4">DSM 22071</strain>
    </source>
</reference>
<keyword evidence="1" id="KW-0472">Membrane</keyword>
<dbReference type="GO" id="GO:0005886">
    <property type="term" value="C:plasma membrane"/>
    <property type="evidence" value="ECO:0007669"/>
    <property type="project" value="UniProtKB-SubCell"/>
</dbReference>
<dbReference type="GO" id="GO:0050136">
    <property type="term" value="F:NADH dehydrogenase (quinone) (non-electrogenic) activity"/>
    <property type="evidence" value="ECO:0007669"/>
    <property type="project" value="UniProtKB-UniRule"/>
</dbReference>
<sequence length="406" mass="45349">MSNTMQPTIEQADMHSYLNTDLMFLNMGPSHPASHGTLRTMVALDGENIVAGVSEIGYLHRGFEKSVELGTWNQGIPYTDRLNYCSAIMNNVGLAKAIESLMGIEITERCKYMRVILSELSRIIDHLVCNAANFVDMGALTNYWYLYNQREFVYDFLAKLTGARLTNSFARVGGMYHDFYDGWEEELDDVVKKCEAGIMDSLGLVKKNRIVHDRSMGVCEVSAEDALSYGFTGPCLRASGVAYDMRKDAPYYGYENFDFDIPVGTRGDIYDRIMVRFEECFESMKIIRQAVKQIPGGPVNVSDSNVFLPPKGEVYDNIEALMNHFKLIFEGIKSPVGEIYDATEAANGELGFYIVSDGSGGPYKVKVRPPCFYMMQAYPHVIEGGMVADAVINLGSFNIIAGELDR</sequence>
<dbReference type="InterPro" id="IPR001135">
    <property type="entry name" value="NADH_Q_OxRdtase_suD"/>
</dbReference>
<dbReference type="SUPFAM" id="SSF56762">
    <property type="entry name" value="HydB/Nqo4-like"/>
    <property type="match status" value="1"/>
</dbReference>
<dbReference type="InterPro" id="IPR022885">
    <property type="entry name" value="NDH1_su_D/H"/>
</dbReference>
<keyword evidence="1" id="KW-1278">Translocase</keyword>
<evidence type="ECO:0000256" key="1">
    <source>
        <dbReference type="HAMAP-Rule" id="MF_01358"/>
    </source>
</evidence>
<name>A0A7W8DGT7_9BACT</name>
<dbReference type="PANTHER" id="PTHR11993">
    <property type="entry name" value="NADH-UBIQUINONE OXIDOREDUCTASE 49 KDA SUBUNIT"/>
    <property type="match status" value="1"/>
</dbReference>
<comment type="caution">
    <text evidence="3">The sequence shown here is derived from an EMBL/GenBank/DDBJ whole genome shotgun (WGS) entry which is preliminary data.</text>
</comment>
<keyword evidence="1" id="KW-0874">Quinone</keyword>
<dbReference type="AlphaFoldDB" id="A0A7W8DGT7"/>
<dbReference type="Gene3D" id="1.10.645.10">
    <property type="entry name" value="Cytochrome-c3 Hydrogenase, chain B"/>
    <property type="match status" value="1"/>
</dbReference>
<dbReference type="EMBL" id="JACHID010000005">
    <property type="protein sequence ID" value="MBB5021765.1"/>
    <property type="molecule type" value="Genomic_DNA"/>
</dbReference>
<comment type="subunit">
    <text evidence="1">NDH-1 is composed of 14 different subunits. Subunits NuoB, C, D, E, F, and G constitute the peripheral sector of the complex.</text>
</comment>
<evidence type="ECO:0000313" key="4">
    <source>
        <dbReference type="Proteomes" id="UP000528322"/>
    </source>
</evidence>
<gene>
    <name evidence="1" type="primary">nuoD</name>
    <name evidence="3" type="ORF">HNR37_001078</name>
</gene>
<protein>
    <recommendedName>
        <fullName evidence="1">NADH-quinone oxidoreductase subunit D</fullName>
        <ecNumber evidence="1">7.1.1.-</ecNumber>
    </recommendedName>
    <alternativeName>
        <fullName evidence="1">NADH dehydrogenase I subunit D</fullName>
    </alternativeName>
    <alternativeName>
        <fullName evidence="1">NDH-1 subunit D</fullName>
    </alternativeName>
</protein>
<dbReference type="GO" id="GO:0048038">
    <property type="term" value="F:quinone binding"/>
    <property type="evidence" value="ECO:0007669"/>
    <property type="project" value="UniProtKB-KW"/>
</dbReference>
<dbReference type="HAMAP" id="MF_01358">
    <property type="entry name" value="NDH1_NuoD"/>
    <property type="match status" value="1"/>
</dbReference>
<keyword evidence="1" id="KW-0813">Transport</keyword>
<proteinExistence type="inferred from homology"/>
<keyword evidence="4" id="KW-1185">Reference proteome</keyword>
<dbReference type="EC" id="7.1.1.-" evidence="1"/>
<organism evidence="3 4">
    <name type="scientific">Desulfurispira natronophila</name>
    <dbReference type="NCBI Taxonomy" id="682562"/>
    <lineage>
        <taxon>Bacteria</taxon>
        <taxon>Pseudomonadati</taxon>
        <taxon>Chrysiogenota</taxon>
        <taxon>Chrysiogenia</taxon>
        <taxon>Chrysiogenales</taxon>
        <taxon>Chrysiogenaceae</taxon>
        <taxon>Desulfurispira</taxon>
    </lineage>
</organism>
<feature type="domain" description="NADH-quinone oxidoreductase subunit D" evidence="2">
    <location>
        <begin position="136"/>
        <end position="406"/>
    </location>
</feature>
<comment type="catalytic activity">
    <reaction evidence="1">
        <text>a quinone + NADH + 5 H(+)(in) = a quinol + NAD(+) + 4 H(+)(out)</text>
        <dbReference type="Rhea" id="RHEA:57888"/>
        <dbReference type="ChEBI" id="CHEBI:15378"/>
        <dbReference type="ChEBI" id="CHEBI:24646"/>
        <dbReference type="ChEBI" id="CHEBI:57540"/>
        <dbReference type="ChEBI" id="CHEBI:57945"/>
        <dbReference type="ChEBI" id="CHEBI:132124"/>
    </reaction>
</comment>
<dbReference type="Pfam" id="PF00346">
    <property type="entry name" value="Complex1_49kDa"/>
    <property type="match status" value="1"/>
</dbReference>
<keyword evidence="1 3" id="KW-0830">Ubiquinone</keyword>
<dbReference type="Proteomes" id="UP000528322">
    <property type="component" value="Unassembled WGS sequence"/>
</dbReference>
<keyword evidence="1" id="KW-1003">Cell membrane</keyword>
<evidence type="ECO:0000259" key="2">
    <source>
        <dbReference type="Pfam" id="PF00346"/>
    </source>
</evidence>
<dbReference type="NCBIfam" id="NF004739">
    <property type="entry name" value="PRK06075.1"/>
    <property type="match status" value="1"/>
</dbReference>
<comment type="subcellular location">
    <subcellularLocation>
        <location evidence="1">Cell membrane</location>
        <topology evidence="1">Peripheral membrane protein</topology>
        <orientation evidence="1">Cytoplasmic side</orientation>
    </subcellularLocation>
</comment>
<dbReference type="InterPro" id="IPR029014">
    <property type="entry name" value="NiFe-Hase_large"/>
</dbReference>
<comment type="function">
    <text evidence="1">NDH-1 shuttles electrons from NADH, via FMN and iron-sulfur (Fe-S) centers, to quinones in the respiratory chain. The immediate electron acceptor for the enzyme in this species is believed to be ubiquinone. Couples the redox reaction to proton translocation (for every two electrons transferred, four hydrogen ions are translocated across the cytoplasmic membrane), and thus conserves the redox energy in a proton gradient.</text>
</comment>
<evidence type="ECO:0000313" key="3">
    <source>
        <dbReference type="EMBL" id="MBB5021765.1"/>
    </source>
</evidence>